<evidence type="ECO:0000313" key="2">
    <source>
        <dbReference type="Proteomes" id="UP000566985"/>
    </source>
</evidence>
<organism evidence="1 2">
    <name type="scientific">Pantoea brenneri</name>
    <dbReference type="NCBI Taxonomy" id="472694"/>
    <lineage>
        <taxon>Bacteria</taxon>
        <taxon>Pseudomonadati</taxon>
        <taxon>Pseudomonadota</taxon>
        <taxon>Gammaproteobacteria</taxon>
        <taxon>Enterobacterales</taxon>
        <taxon>Erwiniaceae</taxon>
        <taxon>Pantoea</taxon>
    </lineage>
</organism>
<accession>A0A7Y6TSZ6</accession>
<reference evidence="1 2" key="1">
    <citation type="submission" date="2020-05" db="EMBL/GenBank/DDBJ databases">
        <title>Whole Genome Sequences of Enterobacteriales Associated with the International Space Station.</title>
        <authorList>
            <person name="Bharadwaj A."/>
            <person name="Daudu R."/>
            <person name="Singh N."/>
            <person name="Wood J."/>
            <person name="Debieu M."/>
            <person name="Mason C."/>
            <person name="Wang C."/>
            <person name="Venkateswaran K."/>
        </authorList>
    </citation>
    <scope>NUCLEOTIDE SEQUENCE [LARGE SCALE GENOMIC DNA]</scope>
    <source>
        <strain evidence="1 2">IF5SW-B1</strain>
    </source>
</reference>
<dbReference type="AlphaFoldDB" id="A0A7Y6TSZ6"/>
<sequence length="65" mass="7784">MKIITWQRKPKRSFWFRIFGYGLNVINRKLYPAPFSVVFGHRKEIRLGRWAVHVLRRSQITGAAK</sequence>
<comment type="caution">
    <text evidence="1">The sequence shown here is derived from an EMBL/GenBank/DDBJ whole genome shotgun (WGS) entry which is preliminary data.</text>
</comment>
<dbReference type="Proteomes" id="UP000566985">
    <property type="component" value="Unassembled WGS sequence"/>
</dbReference>
<protein>
    <submittedName>
        <fullName evidence="1">Uncharacterized protein</fullName>
    </submittedName>
</protein>
<evidence type="ECO:0000313" key="1">
    <source>
        <dbReference type="EMBL" id="NUY97739.1"/>
    </source>
</evidence>
<dbReference type="EMBL" id="JABWPM010000017">
    <property type="protein sequence ID" value="NUY97739.1"/>
    <property type="molecule type" value="Genomic_DNA"/>
</dbReference>
<gene>
    <name evidence="1" type="ORF">HU668_14890</name>
</gene>
<dbReference type="RefSeq" id="WP_069728502.1">
    <property type="nucleotide sequence ID" value="NZ_JABWPE010000018.1"/>
</dbReference>
<dbReference type="GeneID" id="57346505"/>
<proteinExistence type="predicted"/>
<name>A0A7Y6TSZ6_9GAMM</name>